<organism evidence="2 3">
    <name type="scientific">Anopheles quadriannulatus</name>
    <name type="common">Mosquito</name>
    <dbReference type="NCBI Taxonomy" id="34691"/>
    <lineage>
        <taxon>Eukaryota</taxon>
        <taxon>Metazoa</taxon>
        <taxon>Ecdysozoa</taxon>
        <taxon>Arthropoda</taxon>
        <taxon>Hexapoda</taxon>
        <taxon>Insecta</taxon>
        <taxon>Pterygota</taxon>
        <taxon>Neoptera</taxon>
        <taxon>Endopterygota</taxon>
        <taxon>Diptera</taxon>
        <taxon>Nematocera</taxon>
        <taxon>Culicoidea</taxon>
        <taxon>Culicidae</taxon>
        <taxon>Anophelinae</taxon>
        <taxon>Anopheles</taxon>
    </lineage>
</organism>
<dbReference type="SUPFAM" id="SSF56219">
    <property type="entry name" value="DNase I-like"/>
    <property type="match status" value="1"/>
</dbReference>
<name>A0A182XKK0_ANOQN</name>
<dbReference type="Proteomes" id="UP000076407">
    <property type="component" value="Unassembled WGS sequence"/>
</dbReference>
<evidence type="ECO:0000313" key="2">
    <source>
        <dbReference type="EnsemblMetazoa" id="AQUA010389-PA"/>
    </source>
</evidence>
<dbReference type="EnsemblMetazoa" id="AQUA010389-RA">
    <property type="protein sequence ID" value="AQUA010389-PA"/>
    <property type="gene ID" value="AQUA010389"/>
</dbReference>
<proteinExistence type="predicted"/>
<reference evidence="2" key="1">
    <citation type="submission" date="2020-05" db="UniProtKB">
        <authorList>
            <consortium name="EnsemblMetazoa"/>
        </authorList>
    </citation>
    <scope>IDENTIFICATION</scope>
    <source>
        <strain evidence="2">SANGQUA</strain>
    </source>
</reference>
<accession>A0A182XKK0</accession>
<dbReference type="AlphaFoldDB" id="A0A182XKK0"/>
<dbReference type="STRING" id="34691.A0A182XKK0"/>
<keyword evidence="1" id="KW-0732">Signal</keyword>
<dbReference type="VEuPathDB" id="VectorBase:AQUA010389"/>
<evidence type="ECO:0008006" key="4">
    <source>
        <dbReference type="Google" id="ProtNLM"/>
    </source>
</evidence>
<feature type="signal peptide" evidence="1">
    <location>
        <begin position="1"/>
        <end position="23"/>
    </location>
</feature>
<feature type="chain" id="PRO_5008143091" description="Endonuclease/exonuclease/phosphatase domain-containing protein" evidence="1">
    <location>
        <begin position="24"/>
        <end position="281"/>
    </location>
</feature>
<evidence type="ECO:0000256" key="1">
    <source>
        <dbReference type="SAM" id="SignalP"/>
    </source>
</evidence>
<keyword evidence="3" id="KW-1185">Reference proteome</keyword>
<sequence>MNLAQKVVLLNTFLLSKLWFIASNIRTLCNIYAPSGSQRRAERETFFSHTLPFYLPFYAQEPIILAGDFNCVLKSKDATGGGDVSIAFENAINSLGLCDSWEVLRGNSVEFSFIARGSGSRIDRCDVTKPLSTIIRRICKLSPSQLTRYNPRGIKNSMEKVDKAKEILQHMDEMVGRMCQTRNKIFFRSKTNEKYNNFRLHQNVLQKQQNLSNENYLQQPYELKNINLLKGKMLALQGNFSHDFTRKNDIFIDGKSVFTFCLLERRLRQTNITKQTLFDLK</sequence>
<protein>
    <recommendedName>
        <fullName evidence="4">Endonuclease/exonuclease/phosphatase domain-containing protein</fullName>
    </recommendedName>
</protein>
<dbReference type="Gene3D" id="3.60.10.10">
    <property type="entry name" value="Endonuclease/exonuclease/phosphatase"/>
    <property type="match status" value="1"/>
</dbReference>
<evidence type="ECO:0000313" key="3">
    <source>
        <dbReference type="Proteomes" id="UP000076407"/>
    </source>
</evidence>
<dbReference type="InterPro" id="IPR036691">
    <property type="entry name" value="Endo/exonu/phosph_ase_sf"/>
</dbReference>